<dbReference type="Gene3D" id="3.40.50.2300">
    <property type="match status" value="1"/>
</dbReference>
<dbReference type="SMART" id="SM00226">
    <property type="entry name" value="LMWPc"/>
    <property type="match status" value="1"/>
</dbReference>
<feature type="active site" evidence="8">
    <location>
        <position position="48"/>
    </location>
</feature>
<evidence type="ECO:0000256" key="7">
    <source>
        <dbReference type="ARBA" id="ARBA00051722"/>
    </source>
</evidence>
<keyword evidence="6" id="KW-0904">Protein phosphatase</keyword>
<dbReference type="PRINTS" id="PR00719">
    <property type="entry name" value="LMWPTPASE"/>
</dbReference>
<comment type="caution">
    <text evidence="10">The sequence shown here is derived from an EMBL/GenBank/DDBJ whole genome shotgun (WGS) entry which is preliminary data.</text>
</comment>
<dbReference type="InterPro" id="IPR023485">
    <property type="entry name" value="Ptyr_pPase"/>
</dbReference>
<reference evidence="10 11" key="1">
    <citation type="submission" date="2019-10" db="EMBL/GenBank/DDBJ databases">
        <authorList>
            <person name="Palmer J.M."/>
        </authorList>
    </citation>
    <scope>NUCLEOTIDE SEQUENCE [LARGE SCALE GENOMIC DNA]</scope>
    <source>
        <strain evidence="10 11">TWF696</strain>
    </source>
</reference>
<evidence type="ECO:0000259" key="9">
    <source>
        <dbReference type="SMART" id="SM00226"/>
    </source>
</evidence>
<protein>
    <recommendedName>
        <fullName evidence="9">Phosphotyrosine protein phosphatase I domain-containing protein</fullName>
    </recommendedName>
</protein>
<dbReference type="SUPFAM" id="SSF52788">
    <property type="entry name" value="Phosphotyrosine protein phosphatases I"/>
    <property type="match status" value="1"/>
</dbReference>
<dbReference type="Proteomes" id="UP001375240">
    <property type="component" value="Unassembled WGS sequence"/>
</dbReference>
<dbReference type="PRINTS" id="PR00720">
    <property type="entry name" value="MAMMALPTPASE"/>
</dbReference>
<evidence type="ECO:0000313" key="11">
    <source>
        <dbReference type="Proteomes" id="UP001375240"/>
    </source>
</evidence>
<dbReference type="FunFam" id="3.40.50.2300:FF:000105">
    <property type="entry name" value="Low molecular weight phosphotyrosine protein"/>
    <property type="match status" value="1"/>
</dbReference>
<evidence type="ECO:0000256" key="6">
    <source>
        <dbReference type="ARBA" id="ARBA00022912"/>
    </source>
</evidence>
<gene>
    <name evidence="10" type="ORF">TWF696_003614</name>
</gene>
<evidence type="ECO:0000256" key="1">
    <source>
        <dbReference type="ARBA" id="ARBA00000032"/>
    </source>
</evidence>
<keyword evidence="4" id="KW-0963">Cytoplasm</keyword>
<comment type="catalytic activity">
    <reaction evidence="1">
        <text>a phosphate monoester + H2O = an alcohol + phosphate</text>
        <dbReference type="Rhea" id="RHEA:15017"/>
        <dbReference type="ChEBI" id="CHEBI:15377"/>
        <dbReference type="ChEBI" id="CHEBI:30879"/>
        <dbReference type="ChEBI" id="CHEBI:43474"/>
        <dbReference type="ChEBI" id="CHEBI:67140"/>
        <dbReference type="EC" id="3.1.3.2"/>
    </reaction>
</comment>
<name>A0AAV9TYP7_9PEZI</name>
<evidence type="ECO:0000256" key="3">
    <source>
        <dbReference type="ARBA" id="ARBA00011063"/>
    </source>
</evidence>
<organism evidence="10 11">
    <name type="scientific">Orbilia brochopaga</name>
    <dbReference type="NCBI Taxonomy" id="3140254"/>
    <lineage>
        <taxon>Eukaryota</taxon>
        <taxon>Fungi</taxon>
        <taxon>Dikarya</taxon>
        <taxon>Ascomycota</taxon>
        <taxon>Pezizomycotina</taxon>
        <taxon>Orbiliomycetes</taxon>
        <taxon>Orbiliales</taxon>
        <taxon>Orbiliaceae</taxon>
        <taxon>Orbilia</taxon>
    </lineage>
</organism>
<dbReference type="PANTHER" id="PTHR11717:SF7">
    <property type="entry name" value="LOW MOLECULAR WEIGHT PHOSPHOTYROSINE PROTEIN PHOSPHATASE"/>
    <property type="match status" value="1"/>
</dbReference>
<proteinExistence type="inferred from homology"/>
<dbReference type="InterPro" id="IPR050438">
    <property type="entry name" value="LMW_PTPase"/>
</dbReference>
<dbReference type="InterPro" id="IPR036196">
    <property type="entry name" value="Ptyr_pPase_sf"/>
</dbReference>
<evidence type="ECO:0000256" key="2">
    <source>
        <dbReference type="ARBA" id="ARBA00004496"/>
    </source>
</evidence>
<dbReference type="InterPro" id="IPR017867">
    <property type="entry name" value="Tyr_phospatase_low_mol_wt"/>
</dbReference>
<dbReference type="CDD" id="cd16343">
    <property type="entry name" value="LMWPTP"/>
    <property type="match status" value="1"/>
</dbReference>
<dbReference type="GO" id="GO:0004726">
    <property type="term" value="F:non-membrane spanning protein tyrosine phosphatase activity"/>
    <property type="evidence" value="ECO:0007669"/>
    <property type="project" value="InterPro"/>
</dbReference>
<keyword evidence="5" id="KW-0378">Hydrolase</keyword>
<feature type="active site" description="Proton donor" evidence="8">
    <location>
        <position position="161"/>
    </location>
</feature>
<sequence>MGECSSATPVQLPTTTNYNGETNITTSMAAAADGKISVLMVCLGNICRSPMAEAVFRQVAVENNLLDRFDKIDSAGTAAYHAGEPPDPRSAAVCAAHNVPVQHLARRVTKDDFRTFDYILAMDEYNLRDLQEMRPADATAVKLGMFGDYEDGERRGVVVEDPYYGGKRGFEVNFGQCLRFSRNFMREVLGADIE</sequence>
<dbReference type="EMBL" id="JAVHNQ010000019">
    <property type="protein sequence ID" value="KAK6329750.1"/>
    <property type="molecule type" value="Genomic_DNA"/>
</dbReference>
<evidence type="ECO:0000256" key="5">
    <source>
        <dbReference type="ARBA" id="ARBA00022801"/>
    </source>
</evidence>
<dbReference type="GO" id="GO:0003993">
    <property type="term" value="F:acid phosphatase activity"/>
    <property type="evidence" value="ECO:0007669"/>
    <property type="project" value="UniProtKB-EC"/>
</dbReference>
<comment type="similarity">
    <text evidence="3">Belongs to the low molecular weight phosphotyrosine protein phosphatase family.</text>
</comment>
<evidence type="ECO:0000256" key="8">
    <source>
        <dbReference type="PIRSR" id="PIRSR617867-1"/>
    </source>
</evidence>
<feature type="active site" description="Nucleophile" evidence="8">
    <location>
        <position position="42"/>
    </location>
</feature>
<dbReference type="GO" id="GO:0005737">
    <property type="term" value="C:cytoplasm"/>
    <property type="evidence" value="ECO:0007669"/>
    <property type="project" value="UniProtKB-SubCell"/>
</dbReference>
<comment type="catalytic activity">
    <reaction evidence="7">
        <text>O-phospho-L-tyrosyl-[protein] + H2O = L-tyrosyl-[protein] + phosphate</text>
        <dbReference type="Rhea" id="RHEA:10684"/>
        <dbReference type="Rhea" id="RHEA-COMP:10136"/>
        <dbReference type="Rhea" id="RHEA-COMP:20101"/>
        <dbReference type="ChEBI" id="CHEBI:15377"/>
        <dbReference type="ChEBI" id="CHEBI:43474"/>
        <dbReference type="ChEBI" id="CHEBI:46858"/>
        <dbReference type="ChEBI" id="CHEBI:61978"/>
        <dbReference type="EC" id="3.1.3.48"/>
    </reaction>
</comment>
<dbReference type="AlphaFoldDB" id="A0AAV9TYP7"/>
<comment type="subcellular location">
    <subcellularLocation>
        <location evidence="2">Cytoplasm</location>
    </subcellularLocation>
</comment>
<dbReference type="Pfam" id="PF01451">
    <property type="entry name" value="LMWPc"/>
    <property type="match status" value="1"/>
</dbReference>
<dbReference type="PANTHER" id="PTHR11717">
    <property type="entry name" value="LOW MOLECULAR WEIGHT PROTEIN TYROSINE PHOSPHATASE"/>
    <property type="match status" value="1"/>
</dbReference>
<keyword evidence="11" id="KW-1185">Reference proteome</keyword>
<feature type="domain" description="Phosphotyrosine protein phosphatase I" evidence="9">
    <location>
        <begin position="36"/>
        <end position="187"/>
    </location>
</feature>
<dbReference type="InterPro" id="IPR002115">
    <property type="entry name" value="Tyr_Pase_low_mol_wt_mml"/>
</dbReference>
<evidence type="ECO:0000313" key="10">
    <source>
        <dbReference type="EMBL" id="KAK6329750.1"/>
    </source>
</evidence>
<evidence type="ECO:0000256" key="4">
    <source>
        <dbReference type="ARBA" id="ARBA00022490"/>
    </source>
</evidence>
<accession>A0AAV9TYP7</accession>